<keyword evidence="7" id="KW-1185">Reference proteome</keyword>
<dbReference type="PANTHER" id="PTHR31917">
    <property type="entry name" value="AGENET DOMAIN-CONTAINING PROTEIN-RELATED"/>
    <property type="match status" value="1"/>
</dbReference>
<dbReference type="EMBL" id="VAHF01000004">
    <property type="protein sequence ID" value="TXG63263.1"/>
    <property type="molecule type" value="Genomic_DNA"/>
</dbReference>
<accession>A0A5C7I145</accession>
<evidence type="ECO:0000259" key="5">
    <source>
        <dbReference type="SMART" id="SM00743"/>
    </source>
</evidence>
<dbReference type="AlphaFoldDB" id="A0A5C7I145"/>
<feature type="domain" description="Agenet" evidence="5">
    <location>
        <begin position="10"/>
        <end position="84"/>
    </location>
</feature>
<comment type="caution">
    <text evidence="6">The sequence shown here is derived from an EMBL/GenBank/DDBJ whole genome shotgun (WGS) entry which is preliminary data.</text>
</comment>
<feature type="region of interest" description="Disordered" evidence="4">
    <location>
        <begin position="439"/>
        <end position="463"/>
    </location>
</feature>
<organism evidence="6 7">
    <name type="scientific">Acer yangbiense</name>
    <dbReference type="NCBI Taxonomy" id="1000413"/>
    <lineage>
        <taxon>Eukaryota</taxon>
        <taxon>Viridiplantae</taxon>
        <taxon>Streptophyta</taxon>
        <taxon>Embryophyta</taxon>
        <taxon>Tracheophyta</taxon>
        <taxon>Spermatophyta</taxon>
        <taxon>Magnoliopsida</taxon>
        <taxon>eudicotyledons</taxon>
        <taxon>Gunneridae</taxon>
        <taxon>Pentapetalae</taxon>
        <taxon>rosids</taxon>
        <taxon>malvids</taxon>
        <taxon>Sapindales</taxon>
        <taxon>Sapindaceae</taxon>
        <taxon>Hippocastanoideae</taxon>
        <taxon>Acereae</taxon>
        <taxon>Acer</taxon>
    </lineage>
</organism>
<dbReference type="InterPro" id="IPR008395">
    <property type="entry name" value="Agenet-like_dom"/>
</dbReference>
<dbReference type="Pfam" id="PF05266">
    <property type="entry name" value="DUF724"/>
    <property type="match status" value="1"/>
</dbReference>
<evidence type="ECO:0000256" key="3">
    <source>
        <dbReference type="SAM" id="Coils"/>
    </source>
</evidence>
<evidence type="ECO:0000256" key="1">
    <source>
        <dbReference type="ARBA" id="ARBA00022448"/>
    </source>
</evidence>
<keyword evidence="3" id="KW-0175">Coiled coil</keyword>
<evidence type="ECO:0000313" key="6">
    <source>
        <dbReference type="EMBL" id="TXG63263.1"/>
    </source>
</evidence>
<reference evidence="7" key="1">
    <citation type="journal article" date="2019" name="Gigascience">
        <title>De novo genome assembly of the endangered Acer yangbiense, a plant species with extremely small populations endemic to Yunnan Province, China.</title>
        <authorList>
            <person name="Yang J."/>
            <person name="Wariss H.M."/>
            <person name="Tao L."/>
            <person name="Zhang R."/>
            <person name="Yun Q."/>
            <person name="Hollingsworth P."/>
            <person name="Dao Z."/>
            <person name="Luo G."/>
            <person name="Guo H."/>
            <person name="Ma Y."/>
            <person name="Sun W."/>
        </authorList>
    </citation>
    <scope>NUCLEOTIDE SEQUENCE [LARGE SCALE GENOMIC DNA]</scope>
    <source>
        <strain evidence="7">cv. Malutang</strain>
    </source>
</reference>
<dbReference type="InterPro" id="IPR014002">
    <property type="entry name" value="Agenet_dom_plant"/>
</dbReference>
<dbReference type="Proteomes" id="UP000323000">
    <property type="component" value="Chromosome 4"/>
</dbReference>
<feature type="coiled-coil region" evidence="3">
    <location>
        <begin position="969"/>
        <end position="1024"/>
    </location>
</feature>
<evidence type="ECO:0000256" key="2">
    <source>
        <dbReference type="ARBA" id="ARBA00022604"/>
    </source>
</evidence>
<dbReference type="CDD" id="cd20405">
    <property type="entry name" value="Tudor_Agenet_AtDUF_rpt1_3"/>
    <property type="match status" value="1"/>
</dbReference>
<keyword evidence="1" id="KW-0813">Transport</keyword>
<feature type="region of interest" description="Disordered" evidence="4">
    <location>
        <begin position="358"/>
        <end position="406"/>
    </location>
</feature>
<gene>
    <name evidence="6" type="ORF">EZV62_010257</name>
</gene>
<dbReference type="PANTHER" id="PTHR31917:SF153">
    <property type="entry name" value="DUF724 DOMAIN-CONTAINING PROTEIN 3-RELATED"/>
    <property type="match status" value="1"/>
</dbReference>
<proteinExistence type="predicted"/>
<name>A0A5C7I145_9ROSI</name>
<feature type="domain" description="Agenet" evidence="5">
    <location>
        <begin position="229"/>
        <end position="285"/>
    </location>
</feature>
<evidence type="ECO:0000256" key="4">
    <source>
        <dbReference type="SAM" id="MobiDB-lite"/>
    </source>
</evidence>
<evidence type="ECO:0000313" key="7">
    <source>
        <dbReference type="Proteomes" id="UP000323000"/>
    </source>
</evidence>
<dbReference type="SMART" id="SM00743">
    <property type="entry name" value="Agenet"/>
    <property type="match status" value="4"/>
</dbReference>
<protein>
    <recommendedName>
        <fullName evidence="5">Agenet domain-containing protein</fullName>
    </recommendedName>
</protein>
<dbReference type="InterPro" id="IPR007930">
    <property type="entry name" value="DUF724"/>
</dbReference>
<feature type="compositionally biased region" description="Polar residues" evidence="4">
    <location>
        <begin position="378"/>
        <end position="389"/>
    </location>
</feature>
<sequence length="1051" mass="117276">MVTLDTEHQILFQKGIEVEVTSDEEGFKGAWYRAIILESVPKSASKKRKKAHVEYKSLVTEDGSGPLTEYIDPAYVRPLPPQEESTNEVFEVNDVVDAFYRDGWWTGTVRKILEDGKYRVYFDNPPDLLEFEGKDLRAHWDWVDGNWVRAGKQESTGSIFSSGTEVEVNVVNKENLRDIWFPAIVIKENVDGTFFVKYLNSRNGDEAATVRVALDSQHIRPTPPRYSDRKYELLERVDTSDGIGWRAGVITKVLTGGNYNVFFKNGNEDKELSHSDIRPHMEWSNGNWISKSKPGLWKQHRQACGNSTSLALRGVLITCGLGLACGNSTPVEVLIASDNQEQLGPVRDATGNAEVAPKLKSSGSAKDITEDTKPCLTNIRNNPMETSTPSHEDSASHPLPPNKRKMRLANSYNSGMHSCPNKKPRENSLSFTPVQLKNMPNKTTEETPSALKTERKQMRSPRKLVESPVLGKRIRTSQQKFGVDFQTVDLSKRKARPTKLQIKRPPSKTGKESDAKVAAAEVLNESNGKEKVAETSVVVGLKAKEVKGSQAGSPSLISNEESLKLIREQYKNSNDSERDNSTIPIRVAKRMEKSKRDFLWDVIGQPKSGGSSQRRKRGRPRKLVIITPKAPEDGREHKETVGAADEIVVKDRITNEAEIHGLQGVESTGMRDLQPESMQNLKHARITADQCSFPGFAMYLEATLNACARSAHSIDSEVVEEPGSLVLAMVIAPPEPVLVTVLYFIDILAGLYGFEVLSVFVVVGDASGERIGEVPKTDCLSKEVDKVVAVASNNVEDDDRPLSSWIGGGTHSLNGEELRLSSTNTVNGLNEERKSQNDIVMESSTTGTQGGSAPVKNKMLPFVKKSHIWKTIESMEVFQIVPQKPHFHPLSETKVEYREGTAIGIMVTFAGLFEKINMLKCDDPLDIFASTLDSLLDLEKHGFDVTLLWKRVDELLSIRKKQGQLMEDLKDAERGITQHTDERTKLDEEMEAIKKKMIELQEQLESSKLRKEKKTVEINKLRSRTVSLNGRIRSTRLDFEKLSAAAWKSSS</sequence>
<dbReference type="CDD" id="cd20406">
    <property type="entry name" value="Tudor_Agenet_AtDUF_rpt2_4"/>
    <property type="match status" value="2"/>
</dbReference>
<keyword evidence="2" id="KW-0341">Growth regulation</keyword>
<feature type="domain" description="Agenet" evidence="5">
    <location>
        <begin position="158"/>
        <end position="227"/>
    </location>
</feature>
<feature type="domain" description="Agenet" evidence="5">
    <location>
        <begin position="88"/>
        <end position="144"/>
    </location>
</feature>
<dbReference type="OrthoDB" id="687110at2759"/>
<dbReference type="Pfam" id="PF05641">
    <property type="entry name" value="Agenet"/>
    <property type="match status" value="3"/>
</dbReference>